<sequence length="84" mass="10160">MNVFRSLESYQFYLIFKPTMKGKKSGPRFGKNGDDNCQADGFRFQLWKKRGERFWFFGFRNFLRKNLKKVKTRFLAGFTLKKKT</sequence>
<name>A0A2N0BJL9_9LEPT</name>
<accession>A0A2N0BCT2</accession>
<gene>
    <name evidence="1" type="ORF">CH379_03010</name>
</gene>
<protein>
    <submittedName>
        <fullName evidence="1">Uncharacterized protein</fullName>
    </submittedName>
</protein>
<accession>A0A2N0BJL9</accession>
<dbReference type="EMBL" id="NPEF01000018">
    <property type="protein sequence ID" value="PJZ94343.1"/>
    <property type="molecule type" value="Genomic_DNA"/>
</dbReference>
<reference evidence="1" key="1">
    <citation type="submission" date="2017-07" db="EMBL/GenBank/DDBJ databases">
        <title>Leptospira spp. isolated from tropical soils.</title>
        <authorList>
            <person name="Thibeaux R."/>
            <person name="Iraola G."/>
            <person name="Ferres I."/>
            <person name="Bierque E."/>
            <person name="Girault D."/>
            <person name="Soupe-Gilbert M.-E."/>
            <person name="Picardeau M."/>
            <person name="Goarant C."/>
        </authorList>
    </citation>
    <scope>NUCLEOTIDE SEQUENCE [LARGE SCALE GENOMIC DNA]</scope>
    <source>
        <strain evidence="1">ATI7-C-A5</strain>
    </source>
</reference>
<comment type="caution">
    <text evidence="1">The sequence shown here is derived from an EMBL/GenBank/DDBJ whole genome shotgun (WGS) entry which is preliminary data.</text>
</comment>
<dbReference type="AlphaFoldDB" id="A0A2N0BJL9"/>
<evidence type="ECO:0000313" key="1">
    <source>
        <dbReference type="EMBL" id="PJZ94343.1"/>
    </source>
</evidence>
<organism evidence="1">
    <name type="scientific">Leptospira ellisii</name>
    <dbReference type="NCBI Taxonomy" id="2023197"/>
    <lineage>
        <taxon>Bacteria</taxon>
        <taxon>Pseudomonadati</taxon>
        <taxon>Spirochaetota</taxon>
        <taxon>Spirochaetia</taxon>
        <taxon>Leptospirales</taxon>
        <taxon>Leptospiraceae</taxon>
        <taxon>Leptospira</taxon>
    </lineage>
</organism>
<proteinExistence type="predicted"/>